<proteinExistence type="predicted"/>
<accession>A0A8J3PTH7</accession>
<dbReference type="Proteomes" id="UP000630097">
    <property type="component" value="Unassembled WGS sequence"/>
</dbReference>
<comment type="caution">
    <text evidence="1">The sequence shown here is derived from an EMBL/GenBank/DDBJ whole genome shotgun (WGS) entry which is preliminary data.</text>
</comment>
<evidence type="ECO:0000313" key="2">
    <source>
        <dbReference type="Proteomes" id="UP000630097"/>
    </source>
</evidence>
<keyword evidence="2" id="KW-1185">Reference proteome</keyword>
<dbReference type="EMBL" id="BONV01000015">
    <property type="protein sequence ID" value="GIG80583.1"/>
    <property type="molecule type" value="Genomic_DNA"/>
</dbReference>
<gene>
    <name evidence="1" type="ORF">Pka01_37100</name>
</gene>
<name>A0A8J3PTH7_9ACTN</name>
<sequence>MAIFLGEALFAVGDDQGDGSANACHYGQRDFNDLQQARGVENWRAFWQAEPCDSGTEDATDNDHSTGKG</sequence>
<reference evidence="1 2" key="1">
    <citation type="submission" date="2021-01" db="EMBL/GenBank/DDBJ databases">
        <title>Whole genome shotgun sequence of Planotetraspora kaengkrachanensis NBRC 104272.</title>
        <authorList>
            <person name="Komaki H."/>
            <person name="Tamura T."/>
        </authorList>
    </citation>
    <scope>NUCLEOTIDE SEQUENCE [LARGE SCALE GENOMIC DNA]</scope>
    <source>
        <strain evidence="1 2">NBRC 104272</strain>
    </source>
</reference>
<organism evidence="1 2">
    <name type="scientific">Planotetraspora kaengkrachanensis</name>
    <dbReference type="NCBI Taxonomy" id="575193"/>
    <lineage>
        <taxon>Bacteria</taxon>
        <taxon>Bacillati</taxon>
        <taxon>Actinomycetota</taxon>
        <taxon>Actinomycetes</taxon>
        <taxon>Streptosporangiales</taxon>
        <taxon>Streptosporangiaceae</taxon>
        <taxon>Planotetraspora</taxon>
    </lineage>
</organism>
<protein>
    <submittedName>
        <fullName evidence="1">Uncharacterized protein</fullName>
    </submittedName>
</protein>
<evidence type="ECO:0000313" key="1">
    <source>
        <dbReference type="EMBL" id="GIG80583.1"/>
    </source>
</evidence>
<dbReference type="AlphaFoldDB" id="A0A8J3PTH7"/>